<name>A0A7S4QPK6_9STRA</name>
<dbReference type="PANTHER" id="PTHR12873:SF0">
    <property type="entry name" value="TWINKLE MTDNA HELICASE"/>
    <property type="match status" value="1"/>
</dbReference>
<dbReference type="Gene3D" id="3.40.50.300">
    <property type="entry name" value="P-loop containing nucleotide triphosphate hydrolases"/>
    <property type="match status" value="1"/>
</dbReference>
<dbReference type="InterPro" id="IPR027417">
    <property type="entry name" value="P-loop_NTPase"/>
</dbReference>
<evidence type="ECO:0000259" key="2">
    <source>
        <dbReference type="PROSITE" id="PS51199"/>
    </source>
</evidence>
<dbReference type="GO" id="GO:0003697">
    <property type="term" value="F:single-stranded DNA binding"/>
    <property type="evidence" value="ECO:0007669"/>
    <property type="project" value="InterPro"/>
</dbReference>
<dbReference type="SUPFAM" id="SSF52540">
    <property type="entry name" value="P-loop containing nucleoside triphosphate hydrolases"/>
    <property type="match status" value="1"/>
</dbReference>
<feature type="region of interest" description="Disordered" evidence="1">
    <location>
        <begin position="168"/>
        <end position="206"/>
    </location>
</feature>
<dbReference type="PROSITE" id="PS51199">
    <property type="entry name" value="SF4_HELICASE"/>
    <property type="match status" value="1"/>
</dbReference>
<organism evidence="3">
    <name type="scientific">Ditylum brightwellii</name>
    <dbReference type="NCBI Taxonomy" id="49249"/>
    <lineage>
        <taxon>Eukaryota</taxon>
        <taxon>Sar</taxon>
        <taxon>Stramenopiles</taxon>
        <taxon>Ochrophyta</taxon>
        <taxon>Bacillariophyta</taxon>
        <taxon>Mediophyceae</taxon>
        <taxon>Lithodesmiophycidae</taxon>
        <taxon>Lithodesmiales</taxon>
        <taxon>Lithodesmiaceae</taxon>
        <taxon>Ditylum</taxon>
    </lineage>
</organism>
<dbReference type="PANTHER" id="PTHR12873">
    <property type="entry name" value="T7-LIKE MITOCHONDRIAL DNA HELICASE"/>
    <property type="match status" value="1"/>
</dbReference>
<sequence length="206" mass="23256">MTFHGGSDVDDVLDAMEYAAYVKDVQHIILDNMQFMITRNNVSSGKWGGNSHFDKFDMQDVAIEKFRKFATDKNVHLTLVVHPRKEDEGTKLGISSIYGGAKATQEADTVLILQVDGRRKYLDVKKNRFDGTLGHCPLFFQRKSGRYAEQLEVGASAAKIVKKEVVAPRKESRKEIKSSSSSMNTPKKSYPRTSYDDILDQFTPNK</sequence>
<evidence type="ECO:0000313" key="3">
    <source>
        <dbReference type="EMBL" id="CAE4588404.1"/>
    </source>
</evidence>
<dbReference type="EMBL" id="HBNS01006330">
    <property type="protein sequence ID" value="CAE4588404.1"/>
    <property type="molecule type" value="Transcribed_RNA"/>
</dbReference>
<feature type="domain" description="SF4 helicase" evidence="2">
    <location>
        <begin position="1"/>
        <end position="154"/>
    </location>
</feature>
<evidence type="ECO:0000256" key="1">
    <source>
        <dbReference type="SAM" id="MobiDB-lite"/>
    </source>
</evidence>
<dbReference type="InterPro" id="IPR007694">
    <property type="entry name" value="DNA_helicase_DnaB-like_C"/>
</dbReference>
<dbReference type="AlphaFoldDB" id="A0A7S4QPK6"/>
<accession>A0A7S4QPK6</accession>
<dbReference type="GO" id="GO:0043139">
    <property type="term" value="F:5'-3' DNA helicase activity"/>
    <property type="evidence" value="ECO:0007669"/>
    <property type="project" value="InterPro"/>
</dbReference>
<proteinExistence type="predicted"/>
<protein>
    <recommendedName>
        <fullName evidence="2">SF4 helicase domain-containing protein</fullName>
    </recommendedName>
</protein>
<dbReference type="GO" id="GO:0005524">
    <property type="term" value="F:ATP binding"/>
    <property type="evidence" value="ECO:0007669"/>
    <property type="project" value="InterPro"/>
</dbReference>
<reference evidence="3" key="1">
    <citation type="submission" date="2021-01" db="EMBL/GenBank/DDBJ databases">
        <authorList>
            <person name="Corre E."/>
            <person name="Pelletier E."/>
            <person name="Niang G."/>
            <person name="Scheremetjew M."/>
            <person name="Finn R."/>
            <person name="Kale V."/>
            <person name="Holt S."/>
            <person name="Cochrane G."/>
            <person name="Meng A."/>
            <person name="Brown T."/>
            <person name="Cohen L."/>
        </authorList>
    </citation>
    <scope>NUCLEOTIDE SEQUENCE</scope>
    <source>
        <strain evidence="3">GSO104</strain>
    </source>
</reference>
<gene>
    <name evidence="3" type="ORF">DBRI00130_LOCUS5119</name>
</gene>
<dbReference type="GO" id="GO:0006260">
    <property type="term" value="P:DNA replication"/>
    <property type="evidence" value="ECO:0007669"/>
    <property type="project" value="InterPro"/>
</dbReference>
<dbReference type="InterPro" id="IPR027032">
    <property type="entry name" value="Twinkle-like"/>
</dbReference>
<feature type="compositionally biased region" description="Basic and acidic residues" evidence="1">
    <location>
        <begin position="168"/>
        <end position="177"/>
    </location>
</feature>